<keyword evidence="1" id="KW-1133">Transmembrane helix</keyword>
<evidence type="ECO:0000256" key="1">
    <source>
        <dbReference type="SAM" id="Phobius"/>
    </source>
</evidence>
<name>A0ABT9UMX6_9MICC</name>
<evidence type="ECO:0000313" key="3">
    <source>
        <dbReference type="Proteomes" id="UP001226389"/>
    </source>
</evidence>
<keyword evidence="3" id="KW-1185">Reference proteome</keyword>
<dbReference type="Proteomes" id="UP001226389">
    <property type="component" value="Unassembled WGS sequence"/>
</dbReference>
<keyword evidence="1" id="KW-0812">Transmembrane</keyword>
<feature type="transmembrane region" description="Helical" evidence="1">
    <location>
        <begin position="87"/>
        <end position="108"/>
    </location>
</feature>
<feature type="transmembrane region" description="Helical" evidence="1">
    <location>
        <begin position="27"/>
        <end position="47"/>
    </location>
</feature>
<keyword evidence="1" id="KW-0472">Membrane</keyword>
<proteinExistence type="predicted"/>
<accession>A0ABT9UMX6</accession>
<sequence length="166" mass="17874">MSLPAPCKPRPTTESAAGDELSLSRLYLLRAGYLVMALGLALTRWPLLIGHDASWPLMDGVVVCMLVAQSLLFFLGVRYPVKMIPILLFEMTWKVIWLSTVALPLGLAGGLNGATFSVAVNCSLVAIVLLIVPWPFLARQYVTSRGDRWHAAAKLTAGADPRGATG</sequence>
<organism evidence="2 3">
    <name type="scientific">Pseudarthrobacter defluvii</name>
    <dbReference type="NCBI Taxonomy" id="410837"/>
    <lineage>
        <taxon>Bacteria</taxon>
        <taxon>Bacillati</taxon>
        <taxon>Actinomycetota</taxon>
        <taxon>Actinomycetes</taxon>
        <taxon>Micrococcales</taxon>
        <taxon>Micrococcaceae</taxon>
        <taxon>Pseudarthrobacter</taxon>
    </lineage>
</organism>
<comment type="caution">
    <text evidence="2">The sequence shown here is derived from an EMBL/GenBank/DDBJ whole genome shotgun (WGS) entry which is preliminary data.</text>
</comment>
<evidence type="ECO:0000313" key="2">
    <source>
        <dbReference type="EMBL" id="MDQ0121006.1"/>
    </source>
</evidence>
<dbReference type="EMBL" id="JAUSSY010000024">
    <property type="protein sequence ID" value="MDQ0121006.1"/>
    <property type="molecule type" value="Genomic_DNA"/>
</dbReference>
<feature type="transmembrane region" description="Helical" evidence="1">
    <location>
        <begin position="53"/>
        <end position="75"/>
    </location>
</feature>
<dbReference type="RefSeq" id="WP_307493393.1">
    <property type="nucleotide sequence ID" value="NZ_JAUSSY010000024.1"/>
</dbReference>
<reference evidence="2 3" key="1">
    <citation type="submission" date="2023-07" db="EMBL/GenBank/DDBJ databases">
        <title>Sorghum-associated microbial communities from plants grown in Nebraska, USA.</title>
        <authorList>
            <person name="Schachtman D."/>
        </authorList>
    </citation>
    <scope>NUCLEOTIDE SEQUENCE [LARGE SCALE GENOMIC DNA]</scope>
    <source>
        <strain evidence="2 3">DS994</strain>
    </source>
</reference>
<feature type="transmembrane region" description="Helical" evidence="1">
    <location>
        <begin position="114"/>
        <end position="138"/>
    </location>
</feature>
<gene>
    <name evidence="2" type="ORF">J2T22_004219</name>
</gene>
<protein>
    <submittedName>
        <fullName evidence="2">Uncharacterized protein</fullName>
    </submittedName>
</protein>